<sequence>MHDPKPCTNSGFLSPLASLFEGNFVGRLKYIFSLLFPAPSRCESLVCTTDFAKFGKLVCLIHCLLALSVLAPRPVPERSGSDQPSEISLGILPFY</sequence>
<proteinExistence type="predicted"/>
<gene>
    <name evidence="2" type="ORF">CDAR_505601</name>
</gene>
<dbReference type="EMBL" id="BPLQ01003122">
    <property type="protein sequence ID" value="GIX98193.1"/>
    <property type="molecule type" value="Genomic_DNA"/>
</dbReference>
<dbReference type="Proteomes" id="UP001054837">
    <property type="component" value="Unassembled WGS sequence"/>
</dbReference>
<dbReference type="AlphaFoldDB" id="A0AAV4PPX9"/>
<name>A0AAV4PPX9_9ARAC</name>
<evidence type="ECO:0000313" key="3">
    <source>
        <dbReference type="Proteomes" id="UP001054837"/>
    </source>
</evidence>
<organism evidence="2 3">
    <name type="scientific">Caerostris darwini</name>
    <dbReference type="NCBI Taxonomy" id="1538125"/>
    <lineage>
        <taxon>Eukaryota</taxon>
        <taxon>Metazoa</taxon>
        <taxon>Ecdysozoa</taxon>
        <taxon>Arthropoda</taxon>
        <taxon>Chelicerata</taxon>
        <taxon>Arachnida</taxon>
        <taxon>Araneae</taxon>
        <taxon>Araneomorphae</taxon>
        <taxon>Entelegynae</taxon>
        <taxon>Araneoidea</taxon>
        <taxon>Araneidae</taxon>
        <taxon>Caerostris</taxon>
    </lineage>
</organism>
<evidence type="ECO:0000313" key="2">
    <source>
        <dbReference type="EMBL" id="GIX98193.1"/>
    </source>
</evidence>
<feature type="region of interest" description="Disordered" evidence="1">
    <location>
        <begin position="74"/>
        <end position="95"/>
    </location>
</feature>
<reference evidence="2 3" key="1">
    <citation type="submission" date="2021-06" db="EMBL/GenBank/DDBJ databases">
        <title>Caerostris darwini draft genome.</title>
        <authorList>
            <person name="Kono N."/>
            <person name="Arakawa K."/>
        </authorList>
    </citation>
    <scope>NUCLEOTIDE SEQUENCE [LARGE SCALE GENOMIC DNA]</scope>
</reference>
<comment type="caution">
    <text evidence="2">The sequence shown here is derived from an EMBL/GenBank/DDBJ whole genome shotgun (WGS) entry which is preliminary data.</text>
</comment>
<keyword evidence="3" id="KW-1185">Reference proteome</keyword>
<accession>A0AAV4PPX9</accession>
<evidence type="ECO:0000256" key="1">
    <source>
        <dbReference type="SAM" id="MobiDB-lite"/>
    </source>
</evidence>
<protein>
    <submittedName>
        <fullName evidence="2">Uncharacterized protein</fullName>
    </submittedName>
</protein>